<feature type="chain" id="PRO_5047264232" description="TonB-dependent receptor" evidence="1">
    <location>
        <begin position="22"/>
        <end position="572"/>
    </location>
</feature>
<evidence type="ECO:0000256" key="1">
    <source>
        <dbReference type="SAM" id="SignalP"/>
    </source>
</evidence>
<reference evidence="3" key="1">
    <citation type="journal article" date="2019" name="Int. J. Syst. Evol. Microbiol.">
        <title>The Global Catalogue of Microorganisms (GCM) 10K type strain sequencing project: providing services to taxonomists for standard genome sequencing and annotation.</title>
        <authorList>
            <consortium name="The Broad Institute Genomics Platform"/>
            <consortium name="The Broad Institute Genome Sequencing Center for Infectious Disease"/>
            <person name="Wu L."/>
            <person name="Ma J."/>
        </authorList>
    </citation>
    <scope>NUCLEOTIDE SEQUENCE [LARGE SCALE GENOMIC DNA]</scope>
    <source>
        <strain evidence="3">NBRC 103627</strain>
    </source>
</reference>
<dbReference type="EMBL" id="JBHSFY010000001">
    <property type="protein sequence ID" value="MFC4475501.1"/>
    <property type="molecule type" value="Genomic_DNA"/>
</dbReference>
<accession>A0ABV8Z684</accession>
<feature type="signal peptide" evidence="1">
    <location>
        <begin position="1"/>
        <end position="21"/>
    </location>
</feature>
<evidence type="ECO:0000313" key="3">
    <source>
        <dbReference type="Proteomes" id="UP001596003"/>
    </source>
</evidence>
<gene>
    <name evidence="2" type="ORF">ACFO3N_00310</name>
</gene>
<dbReference type="Gene3D" id="2.60.40.1930">
    <property type="match status" value="1"/>
</dbReference>
<dbReference type="Proteomes" id="UP001596003">
    <property type="component" value="Unassembled WGS sequence"/>
</dbReference>
<name>A0ABV8Z684_9FLAO</name>
<comment type="caution">
    <text evidence="2">The sequence shown here is derived from an EMBL/GenBank/DDBJ whole genome shotgun (WGS) entry which is preliminary data.</text>
</comment>
<sequence>MDRIKHLLLLFVLISTQLGNAQQNIVVDETIYLHANASTFVSGETLLYKIYCLKSSDKTISPISKIAYVELVDSDKKSVFKAKIKLENALGQGDYFIPTTLKTGSYKLVAYTNWMLNKPASDFFQMDINIVNPYKTNEKTPNSNVLTSNSNTLESSVNATDLNLRLNKKVFSSREHVDLKLESSNDNIKEGSYSLSVRKLDNIPTQNSISATTFAAIASNTIVLDGNSKAVLPELRGEMISGKVVSKSGTDKIQDVTVSFSLPGKSFVFQVVKTNSEGRFIFSIDKENYNPNIIIQVIDERADNYSITLDELPSINTTQLAFSPNNNLSYTFKESLLDRAVSSQIENAYIHRKKDNLEKQTTQDPFYATKAKEYVLDDYTRFKTLKETITEVTTEVYHKENNGVMHLHVTDPSVFPQLPDPALVLVDGLQLQNQIDLLKYNMKNIYRIDLIVGRYYVGPKSFNGLVSFITFDKDFASTQSGSSILKTTILRPQLKKIYNNVDYTNLADNARIPDFRNQLLWNPDVKLNKDSQTSFYTSDVAGNYEIRLEGFAKNGTPVSIKELIEVKDTATN</sequence>
<keyword evidence="1" id="KW-0732">Signal</keyword>
<organism evidence="2 3">
    <name type="scientific">Flavobacterium chungangensis</name>
    <dbReference type="NCBI Taxonomy" id="2708132"/>
    <lineage>
        <taxon>Bacteria</taxon>
        <taxon>Pseudomonadati</taxon>
        <taxon>Bacteroidota</taxon>
        <taxon>Flavobacteriia</taxon>
        <taxon>Flavobacteriales</taxon>
        <taxon>Flavobacteriaceae</taxon>
        <taxon>Flavobacterium</taxon>
    </lineage>
</organism>
<evidence type="ECO:0008006" key="4">
    <source>
        <dbReference type="Google" id="ProtNLM"/>
    </source>
</evidence>
<keyword evidence="3" id="KW-1185">Reference proteome</keyword>
<dbReference type="RefSeq" id="WP_379794724.1">
    <property type="nucleotide sequence ID" value="NZ_JBHSFY010000001.1"/>
</dbReference>
<protein>
    <recommendedName>
        <fullName evidence="4">TonB-dependent receptor</fullName>
    </recommendedName>
</protein>
<proteinExistence type="predicted"/>
<evidence type="ECO:0000313" key="2">
    <source>
        <dbReference type="EMBL" id="MFC4475501.1"/>
    </source>
</evidence>